<evidence type="ECO:0000256" key="1">
    <source>
        <dbReference type="ARBA" id="ARBA00022679"/>
    </source>
</evidence>
<keyword evidence="9" id="KW-0131">Cell cycle</keyword>
<protein>
    <recommendedName>
        <fullName evidence="5">protein adenylyltransferase</fullName>
        <ecNumber evidence="5">2.7.7.108</ecNumber>
    </recommendedName>
</protein>
<dbReference type="OrthoDB" id="9813719at2"/>
<dbReference type="AlphaFoldDB" id="K9UCY1"/>
<dbReference type="Proteomes" id="UP000010366">
    <property type="component" value="Chromosome"/>
</dbReference>
<dbReference type="GO" id="GO:0070733">
    <property type="term" value="F:AMPylase activity"/>
    <property type="evidence" value="ECO:0007669"/>
    <property type="project" value="UniProtKB-EC"/>
</dbReference>
<comment type="catalytic activity">
    <reaction evidence="6">
        <text>L-threonyl-[protein] + ATP = 3-O-(5'-adenylyl)-L-threonyl-[protein] + diphosphate</text>
        <dbReference type="Rhea" id="RHEA:54292"/>
        <dbReference type="Rhea" id="RHEA-COMP:11060"/>
        <dbReference type="Rhea" id="RHEA-COMP:13847"/>
        <dbReference type="ChEBI" id="CHEBI:30013"/>
        <dbReference type="ChEBI" id="CHEBI:30616"/>
        <dbReference type="ChEBI" id="CHEBI:33019"/>
        <dbReference type="ChEBI" id="CHEBI:138113"/>
        <dbReference type="EC" id="2.7.7.108"/>
    </reaction>
</comment>
<evidence type="ECO:0000256" key="5">
    <source>
        <dbReference type="ARBA" id="ARBA00034531"/>
    </source>
</evidence>
<evidence type="ECO:0000256" key="2">
    <source>
        <dbReference type="ARBA" id="ARBA00022695"/>
    </source>
</evidence>
<proteinExistence type="predicted"/>
<gene>
    <name evidence="9" type="ORF">Cha6605_1525</name>
</gene>
<evidence type="ECO:0000256" key="6">
    <source>
        <dbReference type="ARBA" id="ARBA00047939"/>
    </source>
</evidence>
<dbReference type="PANTHER" id="PTHR39560:SF1">
    <property type="entry name" value="PROTEIN ADENYLYLTRANSFERASE FIC-RELATED"/>
    <property type="match status" value="1"/>
</dbReference>
<evidence type="ECO:0000256" key="7">
    <source>
        <dbReference type="ARBA" id="ARBA00048696"/>
    </source>
</evidence>
<keyword evidence="2" id="KW-0548">Nucleotidyltransferase</keyword>
<name>K9UCY1_CHAP6</name>
<organism evidence="9 10">
    <name type="scientific">Chamaesiphon minutus (strain ATCC 27169 / PCC 6605)</name>
    <dbReference type="NCBI Taxonomy" id="1173020"/>
    <lineage>
        <taxon>Bacteria</taxon>
        <taxon>Bacillati</taxon>
        <taxon>Cyanobacteriota</taxon>
        <taxon>Cyanophyceae</taxon>
        <taxon>Gomontiellales</taxon>
        <taxon>Chamaesiphonaceae</taxon>
        <taxon>Chamaesiphon</taxon>
    </lineage>
</organism>
<keyword evidence="10" id="KW-1185">Reference proteome</keyword>
<dbReference type="GO" id="GO:0051302">
    <property type="term" value="P:regulation of cell division"/>
    <property type="evidence" value="ECO:0007669"/>
    <property type="project" value="TreeGrafter"/>
</dbReference>
<sequence length="213" mass="24076">MTFDPFRDFEERGYLRNLYGSKDVAAVKALEQKSFKKNLNSAIDTLATIQFIEYKHILSIHKTLFGDIYPWAGEDRLATAPDLNITKGGYERMFAHPRDVRRAGEYALDRGQDLPFVRELPGEVMGLLAHAHPFLDGNGRTIMVLHAELAHRAGISIEWKQTHKANYLTALTTELNDPSKGHLDAYLKPFIRPAIERKQSISALKSLRGLGET</sequence>
<evidence type="ECO:0000259" key="8">
    <source>
        <dbReference type="PROSITE" id="PS51459"/>
    </source>
</evidence>
<dbReference type="SUPFAM" id="SSF140931">
    <property type="entry name" value="Fic-like"/>
    <property type="match status" value="1"/>
</dbReference>
<dbReference type="eggNOG" id="COG2184">
    <property type="taxonomic scope" value="Bacteria"/>
</dbReference>
<dbReference type="InterPro" id="IPR036597">
    <property type="entry name" value="Fido-like_dom_sf"/>
</dbReference>
<dbReference type="PROSITE" id="PS51459">
    <property type="entry name" value="FIDO"/>
    <property type="match status" value="1"/>
</dbReference>
<reference evidence="9 10" key="1">
    <citation type="submission" date="2012-05" db="EMBL/GenBank/DDBJ databases">
        <title>Finished chromosome of genome of Chamaesiphon sp. PCC 6605.</title>
        <authorList>
            <consortium name="US DOE Joint Genome Institute"/>
            <person name="Gugger M."/>
            <person name="Coursin T."/>
            <person name="Rippka R."/>
            <person name="Tandeau De Marsac N."/>
            <person name="Huntemann M."/>
            <person name="Wei C.-L."/>
            <person name="Han J."/>
            <person name="Detter J.C."/>
            <person name="Han C."/>
            <person name="Tapia R."/>
            <person name="Chen A."/>
            <person name="Kyrpides N."/>
            <person name="Mavromatis K."/>
            <person name="Markowitz V."/>
            <person name="Szeto E."/>
            <person name="Ivanova N."/>
            <person name="Pagani I."/>
            <person name="Pati A."/>
            <person name="Goodwin L."/>
            <person name="Nordberg H.P."/>
            <person name="Cantor M.N."/>
            <person name="Hua S.X."/>
            <person name="Woyke T."/>
            <person name="Kerfeld C.A."/>
        </authorList>
    </citation>
    <scope>NUCLEOTIDE SEQUENCE [LARGE SCALE GENOMIC DNA]</scope>
    <source>
        <strain evidence="10">ATCC 27169 / PCC 6605</strain>
    </source>
</reference>
<dbReference type="KEGG" id="cmp:Cha6605_1525"/>
<dbReference type="EC" id="2.7.7.108" evidence="5"/>
<accession>K9UCY1</accession>
<dbReference type="HOGENOM" id="CLU_093097_0_0_3"/>
<dbReference type="InterPro" id="IPR003812">
    <property type="entry name" value="Fido"/>
</dbReference>
<evidence type="ECO:0000313" key="9">
    <source>
        <dbReference type="EMBL" id="AFY92685.1"/>
    </source>
</evidence>
<dbReference type="RefSeq" id="WP_015158861.1">
    <property type="nucleotide sequence ID" value="NC_019697.1"/>
</dbReference>
<keyword evidence="9" id="KW-0132">Cell division</keyword>
<keyword evidence="1" id="KW-0808">Transferase</keyword>
<keyword evidence="3" id="KW-0547">Nucleotide-binding</keyword>
<dbReference type="STRING" id="1173020.Cha6605_1525"/>
<dbReference type="Pfam" id="PF02661">
    <property type="entry name" value="Fic"/>
    <property type="match status" value="1"/>
</dbReference>
<evidence type="ECO:0000313" key="10">
    <source>
        <dbReference type="Proteomes" id="UP000010366"/>
    </source>
</evidence>
<evidence type="ECO:0000256" key="3">
    <source>
        <dbReference type="ARBA" id="ARBA00022741"/>
    </source>
</evidence>
<feature type="domain" description="Fido" evidence="8">
    <location>
        <begin position="52"/>
        <end position="189"/>
    </location>
</feature>
<dbReference type="PANTHER" id="PTHR39560">
    <property type="entry name" value="PROTEIN ADENYLYLTRANSFERASE FIC-RELATED"/>
    <property type="match status" value="1"/>
</dbReference>
<evidence type="ECO:0000256" key="4">
    <source>
        <dbReference type="ARBA" id="ARBA00022840"/>
    </source>
</evidence>
<comment type="catalytic activity">
    <reaction evidence="7">
        <text>L-tyrosyl-[protein] + ATP = O-(5'-adenylyl)-L-tyrosyl-[protein] + diphosphate</text>
        <dbReference type="Rhea" id="RHEA:54288"/>
        <dbReference type="Rhea" id="RHEA-COMP:10136"/>
        <dbReference type="Rhea" id="RHEA-COMP:13846"/>
        <dbReference type="ChEBI" id="CHEBI:30616"/>
        <dbReference type="ChEBI" id="CHEBI:33019"/>
        <dbReference type="ChEBI" id="CHEBI:46858"/>
        <dbReference type="ChEBI" id="CHEBI:83624"/>
        <dbReference type="EC" id="2.7.7.108"/>
    </reaction>
</comment>
<dbReference type="Gene3D" id="1.10.3290.10">
    <property type="entry name" value="Fido-like domain"/>
    <property type="match status" value="1"/>
</dbReference>
<dbReference type="GO" id="GO:0051301">
    <property type="term" value="P:cell division"/>
    <property type="evidence" value="ECO:0007669"/>
    <property type="project" value="UniProtKB-KW"/>
</dbReference>
<dbReference type="GO" id="GO:0005524">
    <property type="term" value="F:ATP binding"/>
    <property type="evidence" value="ECO:0007669"/>
    <property type="project" value="UniProtKB-KW"/>
</dbReference>
<keyword evidence="4" id="KW-0067">ATP-binding</keyword>
<dbReference type="EMBL" id="CP003600">
    <property type="protein sequence ID" value="AFY92685.1"/>
    <property type="molecule type" value="Genomic_DNA"/>
</dbReference>